<dbReference type="Proteomes" id="UP000516428">
    <property type="component" value="Chromosome"/>
</dbReference>
<name>A0A7H1B2A9_9ACTN</name>
<keyword evidence="2" id="KW-1185">Reference proteome</keyword>
<evidence type="ECO:0000313" key="1">
    <source>
        <dbReference type="EMBL" id="QNS02864.1"/>
    </source>
</evidence>
<sequence length="84" mass="9023">MTAPGSIEYRIARLHEHLAEGAAGELGLRIEAGGTRVTVIGSVPTARCRAELMETVRRELADLTVHFDLVVTEASVPTGQEELP</sequence>
<evidence type="ECO:0008006" key="3">
    <source>
        <dbReference type="Google" id="ProtNLM"/>
    </source>
</evidence>
<organism evidence="1 2">
    <name type="scientific">Streptomyces xanthii</name>
    <dbReference type="NCBI Taxonomy" id="2768069"/>
    <lineage>
        <taxon>Bacteria</taxon>
        <taxon>Bacillati</taxon>
        <taxon>Actinomycetota</taxon>
        <taxon>Actinomycetes</taxon>
        <taxon>Kitasatosporales</taxon>
        <taxon>Streptomycetaceae</taxon>
        <taxon>Streptomyces</taxon>
    </lineage>
</organism>
<reference evidence="1 2" key="1">
    <citation type="submission" date="2020-09" db="EMBL/GenBank/DDBJ databases">
        <title>A novel species.</title>
        <authorList>
            <person name="Gao J."/>
        </authorList>
    </citation>
    <scope>NUCLEOTIDE SEQUENCE [LARGE SCALE GENOMIC DNA]</scope>
    <source>
        <strain evidence="1 2">CRXT-Y-14</strain>
    </source>
</reference>
<dbReference type="RefSeq" id="WP_188335619.1">
    <property type="nucleotide sequence ID" value="NZ_CP061281.1"/>
</dbReference>
<dbReference type="AlphaFoldDB" id="A0A7H1B2A9"/>
<proteinExistence type="predicted"/>
<gene>
    <name evidence="1" type="ORF">IAG42_03980</name>
</gene>
<evidence type="ECO:0000313" key="2">
    <source>
        <dbReference type="Proteomes" id="UP000516428"/>
    </source>
</evidence>
<dbReference type="KEGG" id="sxn:IAG42_03980"/>
<accession>A0A7H1B2A9</accession>
<protein>
    <recommendedName>
        <fullName evidence="3">BON domain-containing protein</fullName>
    </recommendedName>
</protein>
<dbReference type="EMBL" id="CP061281">
    <property type="protein sequence ID" value="QNS02864.1"/>
    <property type="molecule type" value="Genomic_DNA"/>
</dbReference>